<gene>
    <name evidence="1" type="ORF">H6F44_16570</name>
</gene>
<organism evidence="1 2">
    <name type="scientific">Pseudanabaena cinerea FACHB-1277</name>
    <dbReference type="NCBI Taxonomy" id="2949581"/>
    <lineage>
        <taxon>Bacteria</taxon>
        <taxon>Bacillati</taxon>
        <taxon>Cyanobacteriota</taxon>
        <taxon>Cyanophyceae</taxon>
        <taxon>Pseudanabaenales</taxon>
        <taxon>Pseudanabaenaceae</taxon>
        <taxon>Pseudanabaena</taxon>
        <taxon>Pseudanabaena cinerea</taxon>
    </lineage>
</organism>
<accession>A0A926UXC9</accession>
<reference evidence="1 2" key="1">
    <citation type="journal article" date="2015" name="ISME J.">
        <title>Draft Genome Sequence of Streptomyces incarnatus NRRL8089, which Produces the Nucleoside Antibiotic Sinefungin.</title>
        <authorList>
            <person name="Oshima K."/>
            <person name="Hattori M."/>
            <person name="Shimizu H."/>
            <person name="Fukuda K."/>
            <person name="Nemoto M."/>
            <person name="Inagaki K."/>
            <person name="Tamura T."/>
        </authorList>
    </citation>
    <scope>NUCLEOTIDE SEQUENCE [LARGE SCALE GENOMIC DNA]</scope>
    <source>
        <strain evidence="1 2">FACHB-1277</strain>
    </source>
</reference>
<protein>
    <submittedName>
        <fullName evidence="1">Uncharacterized protein</fullName>
    </submittedName>
</protein>
<dbReference type="Proteomes" id="UP000631421">
    <property type="component" value="Unassembled WGS sequence"/>
</dbReference>
<name>A0A926UXC9_9CYAN</name>
<evidence type="ECO:0000313" key="1">
    <source>
        <dbReference type="EMBL" id="MBD2151722.1"/>
    </source>
</evidence>
<comment type="caution">
    <text evidence="1">The sequence shown here is derived from an EMBL/GenBank/DDBJ whole genome shotgun (WGS) entry which is preliminary data.</text>
</comment>
<sequence>MKILHGTWIPDHNNGFIQTENFYVWVETATTAAIASTKRKSTKAAKVSEGLLPKHPASLTESDLKLFLYNDKFKQLIALNKNAILD</sequence>
<dbReference type="RefSeq" id="WP_190352139.1">
    <property type="nucleotide sequence ID" value="NZ_JACJPY010000064.1"/>
</dbReference>
<evidence type="ECO:0000313" key="2">
    <source>
        <dbReference type="Proteomes" id="UP000631421"/>
    </source>
</evidence>
<dbReference type="AlphaFoldDB" id="A0A926UXC9"/>
<proteinExistence type="predicted"/>
<dbReference type="EMBL" id="JACJPY010000064">
    <property type="protein sequence ID" value="MBD2151722.1"/>
    <property type="molecule type" value="Genomic_DNA"/>
</dbReference>
<keyword evidence="2" id="KW-1185">Reference proteome</keyword>